<evidence type="ECO:0000313" key="1">
    <source>
        <dbReference type="EMBL" id="GAI06443.1"/>
    </source>
</evidence>
<name>X1KIC8_9ZZZZ</name>
<accession>X1KIC8</accession>
<comment type="caution">
    <text evidence="1">The sequence shown here is derived from an EMBL/GenBank/DDBJ whole genome shotgun (WGS) entry which is preliminary data.</text>
</comment>
<dbReference type="AlphaFoldDB" id="X1KIC8"/>
<organism evidence="1">
    <name type="scientific">marine sediment metagenome</name>
    <dbReference type="NCBI Taxonomy" id="412755"/>
    <lineage>
        <taxon>unclassified sequences</taxon>
        <taxon>metagenomes</taxon>
        <taxon>ecological metagenomes</taxon>
    </lineage>
</organism>
<sequence length="99" mass="11316">MLEEAVKLASDSQAYYDYLCVVKYAIPRLICEKLGLPMPLKYHRNPWHICSEAGYEIFYRARLVDILPPYCVPPLPGDFVTDSPLLEEAGRIILSEEVV</sequence>
<dbReference type="EMBL" id="BARV01003397">
    <property type="protein sequence ID" value="GAI06443.1"/>
    <property type="molecule type" value="Genomic_DNA"/>
</dbReference>
<proteinExistence type="predicted"/>
<protein>
    <submittedName>
        <fullName evidence="1">Uncharacterized protein</fullName>
    </submittedName>
</protein>
<gene>
    <name evidence="1" type="ORF">S06H3_08148</name>
</gene>
<reference evidence="1" key="1">
    <citation type="journal article" date="2014" name="Front. Microbiol.">
        <title>High frequency of phylogenetically diverse reductive dehalogenase-homologous genes in deep subseafloor sedimentary metagenomes.</title>
        <authorList>
            <person name="Kawai M."/>
            <person name="Futagami T."/>
            <person name="Toyoda A."/>
            <person name="Takaki Y."/>
            <person name="Nishi S."/>
            <person name="Hori S."/>
            <person name="Arai W."/>
            <person name="Tsubouchi T."/>
            <person name="Morono Y."/>
            <person name="Uchiyama I."/>
            <person name="Ito T."/>
            <person name="Fujiyama A."/>
            <person name="Inagaki F."/>
            <person name="Takami H."/>
        </authorList>
    </citation>
    <scope>NUCLEOTIDE SEQUENCE</scope>
    <source>
        <strain evidence="1">Expedition CK06-06</strain>
    </source>
</reference>